<feature type="region of interest" description="Disordered" evidence="1">
    <location>
        <begin position="1"/>
        <end position="25"/>
    </location>
</feature>
<dbReference type="WBParaSite" id="HPLM_0001712301-mRNA-1">
    <property type="protein sequence ID" value="HPLM_0001712301-mRNA-1"/>
    <property type="gene ID" value="HPLM_0001712301"/>
</dbReference>
<keyword evidence="3" id="KW-1185">Reference proteome</keyword>
<gene>
    <name evidence="2" type="ORF">HPLM_LOCUS17115</name>
</gene>
<evidence type="ECO:0000313" key="2">
    <source>
        <dbReference type="EMBL" id="VDO63469.1"/>
    </source>
</evidence>
<reference evidence="4" key="1">
    <citation type="submission" date="2017-02" db="UniProtKB">
        <authorList>
            <consortium name="WormBaseParasite"/>
        </authorList>
    </citation>
    <scope>IDENTIFICATION</scope>
</reference>
<feature type="compositionally biased region" description="Basic and acidic residues" evidence="1">
    <location>
        <begin position="8"/>
        <end position="21"/>
    </location>
</feature>
<evidence type="ECO:0000313" key="4">
    <source>
        <dbReference type="WBParaSite" id="HPLM_0001712301-mRNA-1"/>
    </source>
</evidence>
<accession>A0A0N4WYY9</accession>
<reference evidence="2 3" key="2">
    <citation type="submission" date="2018-11" db="EMBL/GenBank/DDBJ databases">
        <authorList>
            <consortium name="Pathogen Informatics"/>
        </authorList>
    </citation>
    <scope>NUCLEOTIDE SEQUENCE [LARGE SCALE GENOMIC DNA]</scope>
    <source>
        <strain evidence="2 3">MHpl1</strain>
    </source>
</reference>
<sequence length="160" mass="17294">MPKVSRGIGDRAKASPERGAQDGRGGAQVMWTVCEGYRRVNVSAKELSDSERKIAQQEPSRGAKVREIGEGVMLYYNEEETKRNGVVIAVAEFLKDSVSAINRINDRIMAVSIGHQISSGRRYLIIASDLNGHVGGERSGLERVPCGRVVGVSKGVGENP</sequence>
<proteinExistence type="predicted"/>
<evidence type="ECO:0000313" key="3">
    <source>
        <dbReference type="Proteomes" id="UP000268014"/>
    </source>
</evidence>
<dbReference type="EMBL" id="UZAF01019778">
    <property type="protein sequence ID" value="VDO63469.1"/>
    <property type="molecule type" value="Genomic_DNA"/>
</dbReference>
<protein>
    <submittedName>
        <fullName evidence="4">Cache_3-Cache_2 domain-containing protein</fullName>
    </submittedName>
</protein>
<dbReference type="STRING" id="6290.A0A0N4WYY9"/>
<name>A0A0N4WYY9_HAEPC</name>
<dbReference type="AlphaFoldDB" id="A0A0N4WYY9"/>
<evidence type="ECO:0000256" key="1">
    <source>
        <dbReference type="SAM" id="MobiDB-lite"/>
    </source>
</evidence>
<organism evidence="4">
    <name type="scientific">Haemonchus placei</name>
    <name type="common">Barber's pole worm</name>
    <dbReference type="NCBI Taxonomy" id="6290"/>
    <lineage>
        <taxon>Eukaryota</taxon>
        <taxon>Metazoa</taxon>
        <taxon>Ecdysozoa</taxon>
        <taxon>Nematoda</taxon>
        <taxon>Chromadorea</taxon>
        <taxon>Rhabditida</taxon>
        <taxon>Rhabditina</taxon>
        <taxon>Rhabditomorpha</taxon>
        <taxon>Strongyloidea</taxon>
        <taxon>Trichostrongylidae</taxon>
        <taxon>Haemonchus</taxon>
    </lineage>
</organism>
<dbReference type="Proteomes" id="UP000268014">
    <property type="component" value="Unassembled WGS sequence"/>
</dbReference>